<dbReference type="InterPro" id="IPR000889">
    <property type="entry name" value="Glutathione_peroxidase"/>
</dbReference>
<keyword evidence="3 4" id="KW-0560">Oxidoreductase</keyword>
<sequence length="124" mass="14045">MTIAMFRKSALLGLTTAALFAGLRTVMASSHEVNWKDAKSIYDFTANKIDGEPVSLDKYKGHVAIIVNVASQCGYTKNHYEELGELYEQYAESKGLRILGFPCKPIRRPRTGRLRNYLQLRTYP</sequence>
<keyword evidence="5" id="KW-0732">Signal</keyword>
<gene>
    <name evidence="6" type="ORF">RI129_010593</name>
</gene>
<organism evidence="6 7">
    <name type="scientific">Pyrocoelia pectoralis</name>
    <dbReference type="NCBI Taxonomy" id="417401"/>
    <lineage>
        <taxon>Eukaryota</taxon>
        <taxon>Metazoa</taxon>
        <taxon>Ecdysozoa</taxon>
        <taxon>Arthropoda</taxon>
        <taxon>Hexapoda</taxon>
        <taxon>Insecta</taxon>
        <taxon>Pterygota</taxon>
        <taxon>Neoptera</taxon>
        <taxon>Endopterygota</taxon>
        <taxon>Coleoptera</taxon>
        <taxon>Polyphaga</taxon>
        <taxon>Elateriformia</taxon>
        <taxon>Elateroidea</taxon>
        <taxon>Lampyridae</taxon>
        <taxon>Lampyrinae</taxon>
        <taxon>Pyrocoelia</taxon>
    </lineage>
</organism>
<evidence type="ECO:0000256" key="5">
    <source>
        <dbReference type="SAM" id="SignalP"/>
    </source>
</evidence>
<protein>
    <recommendedName>
        <fullName evidence="4">Glutathione peroxidase</fullName>
    </recommendedName>
</protein>
<accession>A0AAN7ZDS1</accession>
<evidence type="ECO:0000256" key="3">
    <source>
        <dbReference type="ARBA" id="ARBA00023002"/>
    </source>
</evidence>
<evidence type="ECO:0000313" key="7">
    <source>
        <dbReference type="Proteomes" id="UP001329430"/>
    </source>
</evidence>
<dbReference type="PANTHER" id="PTHR11592:SF134">
    <property type="entry name" value="PHOSPHOLIPID HYDROPEROXIDE GLUTATHIONE PEROXIDASE"/>
    <property type="match status" value="1"/>
</dbReference>
<dbReference type="SUPFAM" id="SSF52833">
    <property type="entry name" value="Thioredoxin-like"/>
    <property type="match status" value="1"/>
</dbReference>
<dbReference type="InterPro" id="IPR036249">
    <property type="entry name" value="Thioredoxin-like_sf"/>
</dbReference>
<dbReference type="AlphaFoldDB" id="A0AAN7ZDS1"/>
<dbReference type="PANTHER" id="PTHR11592">
    <property type="entry name" value="GLUTATHIONE PEROXIDASE"/>
    <property type="match status" value="1"/>
</dbReference>
<dbReference type="EMBL" id="JAVRBK010000008">
    <property type="protein sequence ID" value="KAK5639782.1"/>
    <property type="molecule type" value="Genomic_DNA"/>
</dbReference>
<reference evidence="6 7" key="1">
    <citation type="journal article" date="2024" name="Insects">
        <title>An Improved Chromosome-Level Genome Assembly of the Firefly Pyrocoelia pectoralis.</title>
        <authorList>
            <person name="Fu X."/>
            <person name="Meyer-Rochow V.B."/>
            <person name="Ballantyne L."/>
            <person name="Zhu X."/>
        </authorList>
    </citation>
    <scope>NUCLEOTIDE SEQUENCE [LARGE SCALE GENOMIC DNA]</scope>
    <source>
        <strain evidence="6">XCY_ONT2</strain>
    </source>
</reference>
<dbReference type="PRINTS" id="PR01011">
    <property type="entry name" value="GLUTPROXDASE"/>
</dbReference>
<proteinExistence type="inferred from homology"/>
<evidence type="ECO:0000313" key="6">
    <source>
        <dbReference type="EMBL" id="KAK5639782.1"/>
    </source>
</evidence>
<dbReference type="GO" id="GO:0004601">
    <property type="term" value="F:peroxidase activity"/>
    <property type="evidence" value="ECO:0007669"/>
    <property type="project" value="UniProtKB-KW"/>
</dbReference>
<feature type="signal peptide" evidence="5">
    <location>
        <begin position="1"/>
        <end position="28"/>
    </location>
</feature>
<dbReference type="GO" id="GO:0006979">
    <property type="term" value="P:response to oxidative stress"/>
    <property type="evidence" value="ECO:0007669"/>
    <property type="project" value="InterPro"/>
</dbReference>
<evidence type="ECO:0000256" key="4">
    <source>
        <dbReference type="RuleBase" id="RU000499"/>
    </source>
</evidence>
<feature type="chain" id="PRO_5042911473" description="Glutathione peroxidase" evidence="5">
    <location>
        <begin position="29"/>
        <end position="124"/>
    </location>
</feature>
<dbReference type="Gene3D" id="3.40.30.10">
    <property type="entry name" value="Glutaredoxin"/>
    <property type="match status" value="1"/>
</dbReference>
<dbReference type="Pfam" id="PF00255">
    <property type="entry name" value="GSHPx"/>
    <property type="match status" value="1"/>
</dbReference>
<comment type="similarity">
    <text evidence="1 4">Belongs to the glutathione peroxidase family.</text>
</comment>
<dbReference type="PROSITE" id="PS51355">
    <property type="entry name" value="GLUTATHIONE_PEROXID_3"/>
    <property type="match status" value="1"/>
</dbReference>
<keyword evidence="7" id="KW-1185">Reference proteome</keyword>
<dbReference type="Proteomes" id="UP001329430">
    <property type="component" value="Chromosome 8"/>
</dbReference>
<comment type="caution">
    <text evidence="6">The sequence shown here is derived from an EMBL/GenBank/DDBJ whole genome shotgun (WGS) entry which is preliminary data.</text>
</comment>
<evidence type="ECO:0000256" key="1">
    <source>
        <dbReference type="ARBA" id="ARBA00006926"/>
    </source>
</evidence>
<name>A0AAN7ZDS1_9COLE</name>
<keyword evidence="2 4" id="KW-0575">Peroxidase</keyword>
<evidence type="ECO:0000256" key="2">
    <source>
        <dbReference type="ARBA" id="ARBA00022559"/>
    </source>
</evidence>